<keyword evidence="2" id="KW-1185">Reference proteome</keyword>
<proteinExistence type="predicted"/>
<organism evidence="1 2">
    <name type="scientific">Coccomyxa viridis</name>
    <dbReference type="NCBI Taxonomy" id="1274662"/>
    <lineage>
        <taxon>Eukaryota</taxon>
        <taxon>Viridiplantae</taxon>
        <taxon>Chlorophyta</taxon>
        <taxon>core chlorophytes</taxon>
        <taxon>Trebouxiophyceae</taxon>
        <taxon>Trebouxiophyceae incertae sedis</taxon>
        <taxon>Coccomyxaceae</taxon>
        <taxon>Coccomyxa</taxon>
    </lineage>
</organism>
<evidence type="ECO:0000313" key="1">
    <source>
        <dbReference type="EMBL" id="CAK0781855.1"/>
    </source>
</evidence>
<protein>
    <submittedName>
        <fullName evidence="1">Uncharacterized protein</fullName>
    </submittedName>
</protein>
<gene>
    <name evidence="1" type="ORF">CVIRNUC_005488</name>
</gene>
<evidence type="ECO:0000313" key="2">
    <source>
        <dbReference type="Proteomes" id="UP001314263"/>
    </source>
</evidence>
<comment type="caution">
    <text evidence="1">The sequence shown here is derived from an EMBL/GenBank/DDBJ whole genome shotgun (WGS) entry which is preliminary data.</text>
</comment>
<sequence length="195" mass="20847">MDSKESALQILLAVADRLQLPRKCKFLALTVFTDRAVQCKDADSDVTVAEIYTAAADVLGGTLNSTDLKRIEVWLEPRLDITDMPQLVSDALEDMLKHLERTGMQAFAAATERLLPLCDQILEALHFRQGFQACLTCGGTLLAAAVVGAGVLLSGKAKQPGGYPGVLALLADIAGHSKDVIKAHIVLLLSAILQL</sequence>
<reference evidence="1 2" key="1">
    <citation type="submission" date="2023-10" db="EMBL/GenBank/DDBJ databases">
        <authorList>
            <person name="Maclean D."/>
            <person name="Macfadyen A."/>
        </authorList>
    </citation>
    <scope>NUCLEOTIDE SEQUENCE [LARGE SCALE GENOMIC DNA]</scope>
</reference>
<dbReference type="AlphaFoldDB" id="A0AAV1I7K7"/>
<dbReference type="EMBL" id="CAUYUE010000006">
    <property type="protein sequence ID" value="CAK0781855.1"/>
    <property type="molecule type" value="Genomic_DNA"/>
</dbReference>
<dbReference type="Proteomes" id="UP001314263">
    <property type="component" value="Unassembled WGS sequence"/>
</dbReference>
<accession>A0AAV1I7K7</accession>
<name>A0AAV1I7K7_9CHLO</name>